<keyword evidence="2" id="KW-0677">Repeat</keyword>
<proteinExistence type="predicted"/>
<dbReference type="EMBL" id="MVGT01004346">
    <property type="protein sequence ID" value="OVA00204.1"/>
    <property type="molecule type" value="Genomic_DNA"/>
</dbReference>
<evidence type="ECO:0000313" key="5">
    <source>
        <dbReference type="Proteomes" id="UP000195402"/>
    </source>
</evidence>
<dbReference type="SUPFAM" id="SSF52075">
    <property type="entry name" value="Outer arm dynein light chain 1"/>
    <property type="match status" value="1"/>
</dbReference>
<dbReference type="InParanoid" id="A0A200PPQ6"/>
<dbReference type="PANTHER" id="PTHR15454">
    <property type="entry name" value="NISCHARIN RELATED"/>
    <property type="match status" value="1"/>
</dbReference>
<accession>A0A200PPQ6</accession>
<feature type="compositionally biased region" description="Basic and acidic residues" evidence="3">
    <location>
        <begin position="135"/>
        <end position="182"/>
    </location>
</feature>
<dbReference type="Gene3D" id="3.80.10.10">
    <property type="entry name" value="Ribonuclease Inhibitor"/>
    <property type="match status" value="1"/>
</dbReference>
<dbReference type="Proteomes" id="UP000195402">
    <property type="component" value="Unassembled WGS sequence"/>
</dbReference>
<dbReference type="OMA" id="QIDDWSG"/>
<dbReference type="InterPro" id="IPR032675">
    <property type="entry name" value="LRR_dom_sf"/>
</dbReference>
<keyword evidence="5" id="KW-1185">Reference proteome</keyword>
<keyword evidence="1" id="KW-0433">Leucine-rich repeat</keyword>
<feature type="compositionally biased region" description="Basic residues" evidence="3">
    <location>
        <begin position="212"/>
        <end position="221"/>
    </location>
</feature>
<feature type="region of interest" description="Disordered" evidence="3">
    <location>
        <begin position="135"/>
        <end position="248"/>
    </location>
</feature>
<dbReference type="GO" id="GO:0005737">
    <property type="term" value="C:cytoplasm"/>
    <property type="evidence" value="ECO:0007669"/>
    <property type="project" value="TreeGrafter"/>
</dbReference>
<protein>
    <submittedName>
        <fullName evidence="4">Leucine-rich repeat</fullName>
    </submittedName>
</protein>
<dbReference type="InterPro" id="IPR001611">
    <property type="entry name" value="Leu-rich_rpt"/>
</dbReference>
<dbReference type="PROSITE" id="PS51450">
    <property type="entry name" value="LRR"/>
    <property type="match status" value="1"/>
</dbReference>
<gene>
    <name evidence="4" type="ORF">BVC80_23g1</name>
</gene>
<dbReference type="STRING" id="56857.A0A200PPQ6"/>
<evidence type="ECO:0000256" key="2">
    <source>
        <dbReference type="ARBA" id="ARBA00022737"/>
    </source>
</evidence>
<evidence type="ECO:0000256" key="3">
    <source>
        <dbReference type="SAM" id="MobiDB-lite"/>
    </source>
</evidence>
<dbReference type="PANTHER" id="PTHR15454:SF56">
    <property type="entry name" value="PROTEIN PHOSPHATASE 1 REGULATORY SUBUNIT 7-RELATED"/>
    <property type="match status" value="1"/>
</dbReference>
<comment type="caution">
    <text evidence="4">The sequence shown here is derived from an EMBL/GenBank/DDBJ whole genome shotgun (WGS) entry which is preliminary data.</text>
</comment>
<dbReference type="Pfam" id="PF13855">
    <property type="entry name" value="LRR_8"/>
    <property type="match status" value="1"/>
</dbReference>
<dbReference type="AlphaFoldDB" id="A0A200PPQ6"/>
<name>A0A200PPQ6_MACCD</name>
<organism evidence="4 5">
    <name type="scientific">Macleaya cordata</name>
    <name type="common">Five-seeded plume-poppy</name>
    <name type="synonym">Bocconia cordata</name>
    <dbReference type="NCBI Taxonomy" id="56857"/>
    <lineage>
        <taxon>Eukaryota</taxon>
        <taxon>Viridiplantae</taxon>
        <taxon>Streptophyta</taxon>
        <taxon>Embryophyta</taxon>
        <taxon>Tracheophyta</taxon>
        <taxon>Spermatophyta</taxon>
        <taxon>Magnoliopsida</taxon>
        <taxon>Ranunculales</taxon>
        <taxon>Papaveraceae</taxon>
        <taxon>Papaveroideae</taxon>
        <taxon>Macleaya</taxon>
    </lineage>
</organism>
<evidence type="ECO:0000313" key="4">
    <source>
        <dbReference type="EMBL" id="OVA00204.1"/>
    </source>
</evidence>
<evidence type="ECO:0000256" key="1">
    <source>
        <dbReference type="ARBA" id="ARBA00022614"/>
    </source>
</evidence>
<dbReference type="OrthoDB" id="1517790at2759"/>
<sequence length="328" mass="36796">MLFCCWLFFSVLSRNPIREIGDSLVKVKSITKLSLSNCQLQNIGSSFMSLADLKEVRLAHNEITTVPVELAHNIRLQNLDMGNNYISNWSDLKVLSSLQNLKNLNLQGNPIAQNDKLAKKVKKLVPNLQIFNSRPIERGKENEKNFKKDVKGHKADDSSPNKASDLKDPKEVRKEYPSNEKISRKRISSQSKDDPLDNGTDSDMEREELKQKKSKTNKLPKKNVTGGNKDDDELENRSNRKNPKKVEETKLDMIDDGETPFMDLIISSSTENTRDGNKTKMGVEADAFVTFPVKKKKKSKSVRMSSAALQLLSSTADVGTGGPSTWDA</sequence>
<reference evidence="4 5" key="1">
    <citation type="journal article" date="2017" name="Mol. Plant">
        <title>The Genome of Medicinal Plant Macleaya cordata Provides New Insights into Benzylisoquinoline Alkaloids Metabolism.</title>
        <authorList>
            <person name="Liu X."/>
            <person name="Liu Y."/>
            <person name="Huang P."/>
            <person name="Ma Y."/>
            <person name="Qing Z."/>
            <person name="Tang Q."/>
            <person name="Cao H."/>
            <person name="Cheng P."/>
            <person name="Zheng Y."/>
            <person name="Yuan Z."/>
            <person name="Zhou Y."/>
            <person name="Liu J."/>
            <person name="Tang Z."/>
            <person name="Zhuo Y."/>
            <person name="Zhang Y."/>
            <person name="Yu L."/>
            <person name="Huang J."/>
            <person name="Yang P."/>
            <person name="Peng Q."/>
            <person name="Zhang J."/>
            <person name="Jiang W."/>
            <person name="Zhang Z."/>
            <person name="Lin K."/>
            <person name="Ro D.K."/>
            <person name="Chen X."/>
            <person name="Xiong X."/>
            <person name="Shang Y."/>
            <person name="Huang S."/>
            <person name="Zeng J."/>
        </authorList>
    </citation>
    <scope>NUCLEOTIDE SEQUENCE [LARGE SCALE GENOMIC DNA]</scope>
    <source>
        <strain evidence="5">cv. BLH2017</strain>
        <tissue evidence="4">Root</tissue>
    </source>
</reference>